<keyword evidence="4 11" id="KW-0235">DNA replication</keyword>
<dbReference type="CDD" id="cd00009">
    <property type="entry name" value="AAA"/>
    <property type="match status" value="1"/>
</dbReference>
<keyword evidence="5" id="KW-0479">Metal-binding</keyword>
<dbReference type="PANTHER" id="PTHR11669:SF0">
    <property type="entry name" value="PROTEIN STICHEL-LIKE 2"/>
    <property type="match status" value="1"/>
</dbReference>
<evidence type="ECO:0000259" key="12">
    <source>
        <dbReference type="SMART" id="SM00382"/>
    </source>
</evidence>
<dbReference type="InterPro" id="IPR045085">
    <property type="entry name" value="HLD_clamp_pol_III_gamma_tau"/>
</dbReference>
<dbReference type="PANTHER" id="PTHR11669">
    <property type="entry name" value="REPLICATION FACTOR C / DNA POLYMERASE III GAMMA-TAU SUBUNIT"/>
    <property type="match status" value="1"/>
</dbReference>
<dbReference type="Gene3D" id="3.40.50.300">
    <property type="entry name" value="P-loop containing nucleotide triphosphate hydrolases"/>
    <property type="match status" value="1"/>
</dbReference>
<dbReference type="RefSeq" id="WP_036443107.1">
    <property type="nucleotide sequence ID" value="NZ_CP101127.1"/>
</dbReference>
<evidence type="ECO:0000313" key="14">
    <source>
        <dbReference type="EMBL" id="UTO25728.1"/>
    </source>
</evidence>
<keyword evidence="8 11" id="KW-0067">ATP-binding</keyword>
<keyword evidence="3 11" id="KW-0548">Nucleotidyltransferase</keyword>
<dbReference type="GO" id="GO:0006261">
    <property type="term" value="P:DNA-templated DNA replication"/>
    <property type="evidence" value="ECO:0007669"/>
    <property type="project" value="TreeGrafter"/>
</dbReference>
<dbReference type="OrthoDB" id="9810148at2"/>
<name>A0A063YKA8_9BACT</name>
<dbReference type="InterPro" id="IPR008921">
    <property type="entry name" value="DNA_pol3_clamp-load_cplx_C"/>
</dbReference>
<evidence type="ECO:0000256" key="7">
    <source>
        <dbReference type="ARBA" id="ARBA00022833"/>
    </source>
</evidence>
<dbReference type="Gene3D" id="1.10.8.60">
    <property type="match status" value="1"/>
</dbReference>
<comment type="function">
    <text evidence="11">DNA polymerase III is a complex, multichain enzyme responsible for most of the replicative synthesis in bacteria. This DNA polymerase also exhibits 3' to 5' exonuclease activity.</text>
</comment>
<dbReference type="EMBL" id="CP101127">
    <property type="protein sequence ID" value="UTO25728.1"/>
    <property type="molecule type" value="Genomic_DNA"/>
</dbReference>
<dbReference type="Pfam" id="PF12169">
    <property type="entry name" value="DNA_pol3_gamma3"/>
    <property type="match status" value="1"/>
</dbReference>
<evidence type="ECO:0000256" key="4">
    <source>
        <dbReference type="ARBA" id="ARBA00022705"/>
    </source>
</evidence>
<dbReference type="GO" id="GO:0003677">
    <property type="term" value="F:DNA binding"/>
    <property type="evidence" value="ECO:0007669"/>
    <property type="project" value="InterPro"/>
</dbReference>
<dbReference type="EMBL" id="SOCH01000003">
    <property type="protein sequence ID" value="TDU97829.1"/>
    <property type="molecule type" value="Genomic_DNA"/>
</dbReference>
<dbReference type="EC" id="2.7.7.7" evidence="11"/>
<dbReference type="InterPro" id="IPR012763">
    <property type="entry name" value="DNA_pol_III_sug/sutau_N"/>
</dbReference>
<dbReference type="Proteomes" id="UP001059349">
    <property type="component" value="Chromosome"/>
</dbReference>
<evidence type="ECO:0000313" key="15">
    <source>
        <dbReference type="Proteomes" id="UP000294882"/>
    </source>
</evidence>
<sequence length="656" mass="75394">MEGKYKTLYRHYRPKKFNEVKGQDNIIVTLINVIKNRKISHAYLFCGPHGTGKTSVAKIFANTINCIHTNDILTPCDECIANIERNLDIIEIDAASNSGIDDIRDLKDKINHMPINSRYKIYIIDEVHMLSKAAFNALLKTIEEPPSHAIFILATTDPQKIPLTILSRVQRFNFKRIEKNIMIEHLREIFKKEGIKADPKSLDLIASLSEGSFRDALTISDQIAIFVGNRTITEKDVQNFFGILDKENLIKILNLIAAHNIKEFLNLNAKLISDGIDIEKMVVSLINLLKDYFIYIKTQDENLLEYASVEDLKKIDISKQKVSEFITELVKILEDIKMSDLPLQSLELGFIKLACLKTDDENFINTITSPISSVSKEDTNDFEIVNIHRSDTIEKKTTKETTKPKSNNNKINDFLGLGDIANKYDIKMKPVDVSEILNKTDEILIEEKTKEVDLGEMRDTLITNINEIPSPDPAPKQNKSNAKIDEEIQKLEAMIKANSGLITDELIYDCIYVSQKDRNIPNFIDYKNTDKMNFKLLNTKLKSEKENEARVLLQDLNLILSSKDFIVFSSNIAQIIKKLNENSYKEFLVNAAYKVFGRYVHLFAITKAQKQNAEDWWKKNKDKPRTIEKLPNLEKKFKKDKELDEFLDDFGDIYQK</sequence>
<comment type="catalytic activity">
    <reaction evidence="10 11">
        <text>DNA(n) + a 2'-deoxyribonucleoside 5'-triphosphate = DNA(n+1) + diphosphate</text>
        <dbReference type="Rhea" id="RHEA:22508"/>
        <dbReference type="Rhea" id="RHEA-COMP:17339"/>
        <dbReference type="Rhea" id="RHEA-COMP:17340"/>
        <dbReference type="ChEBI" id="CHEBI:33019"/>
        <dbReference type="ChEBI" id="CHEBI:61560"/>
        <dbReference type="ChEBI" id="CHEBI:173112"/>
        <dbReference type="EC" id="2.7.7.7"/>
    </reaction>
</comment>
<evidence type="ECO:0000256" key="3">
    <source>
        <dbReference type="ARBA" id="ARBA00022695"/>
    </source>
</evidence>
<protein>
    <recommendedName>
        <fullName evidence="11">DNA polymerase III subunit gamma/tau</fullName>
        <ecNumber evidence="11">2.7.7.7</ecNumber>
    </recommendedName>
</protein>
<dbReference type="Pfam" id="PF22608">
    <property type="entry name" value="DNAX_ATPase_lid"/>
    <property type="match status" value="1"/>
</dbReference>
<dbReference type="SUPFAM" id="SSF52540">
    <property type="entry name" value="P-loop containing nucleoside triphosphate hydrolases"/>
    <property type="match status" value="1"/>
</dbReference>
<dbReference type="InterPro" id="IPR050238">
    <property type="entry name" value="DNA_Rep/Repair_Clamp_Loader"/>
</dbReference>
<dbReference type="FunFam" id="3.40.50.300:FF:000014">
    <property type="entry name" value="DNA polymerase III subunit gamma/tau"/>
    <property type="match status" value="1"/>
</dbReference>
<evidence type="ECO:0000313" key="16">
    <source>
        <dbReference type="Proteomes" id="UP001059349"/>
    </source>
</evidence>
<reference evidence="13 15" key="1">
    <citation type="submission" date="2019-03" db="EMBL/GenBank/DDBJ databases">
        <title>Genomic Encyclopedia of Archaeal and Bacterial Type Strains, Phase II (KMG-II): from individual species to whole genera.</title>
        <authorList>
            <person name="Goeker M."/>
        </authorList>
    </citation>
    <scope>NUCLEOTIDE SEQUENCE [LARGE SCALE GENOMIC DNA]</scope>
    <source>
        <strain evidence="13 15">ATCC 25591</strain>
    </source>
</reference>
<feature type="domain" description="AAA+ ATPase" evidence="12">
    <location>
        <begin position="39"/>
        <end position="178"/>
    </location>
</feature>
<comment type="subunit">
    <text evidence="11">DNA polymerase III contains a core (composed of alpha, epsilon and theta chains) that associates with a tau subunit. This core dimerizes to form the POLIII' complex. PolIII' associates with the gamma complex (composed of gamma, delta, delta', psi and chi chains) and with the beta chain to form the complete DNA polymerase III complex.</text>
</comment>
<dbReference type="InterPro" id="IPR003593">
    <property type="entry name" value="AAA+_ATPase"/>
</dbReference>
<evidence type="ECO:0000256" key="1">
    <source>
        <dbReference type="ARBA" id="ARBA00006360"/>
    </source>
</evidence>
<dbReference type="GO" id="GO:0005524">
    <property type="term" value="F:ATP binding"/>
    <property type="evidence" value="ECO:0007669"/>
    <property type="project" value="UniProtKB-KW"/>
</dbReference>
<reference evidence="14" key="2">
    <citation type="submission" date="2022-07" db="EMBL/GenBank/DDBJ databases">
        <title>Complete genome of Mycoplasma hyosynoviae B1.</title>
        <authorList>
            <person name="Spergser J."/>
        </authorList>
    </citation>
    <scope>NUCLEOTIDE SEQUENCE</scope>
    <source>
        <strain evidence="14">B1</strain>
    </source>
</reference>
<proteinExistence type="inferred from homology"/>
<evidence type="ECO:0000256" key="6">
    <source>
        <dbReference type="ARBA" id="ARBA00022741"/>
    </source>
</evidence>
<evidence type="ECO:0000256" key="8">
    <source>
        <dbReference type="ARBA" id="ARBA00022840"/>
    </source>
</evidence>
<dbReference type="Gene3D" id="1.20.272.10">
    <property type="match status" value="1"/>
</dbReference>
<dbReference type="AlphaFoldDB" id="A0A063YKA8"/>
<dbReference type="CDD" id="cd18137">
    <property type="entry name" value="HLD_clamp_pol_III_gamma_tau"/>
    <property type="match status" value="1"/>
</dbReference>
<dbReference type="Proteomes" id="UP000294882">
    <property type="component" value="Unassembled WGS sequence"/>
</dbReference>
<dbReference type="SUPFAM" id="SSF48019">
    <property type="entry name" value="post-AAA+ oligomerization domain-like"/>
    <property type="match status" value="1"/>
</dbReference>
<keyword evidence="7" id="KW-0862">Zinc</keyword>
<dbReference type="GO" id="GO:0003887">
    <property type="term" value="F:DNA-directed DNA polymerase activity"/>
    <property type="evidence" value="ECO:0007669"/>
    <property type="project" value="UniProtKB-KW"/>
</dbReference>
<accession>A0A063YKA8</accession>
<dbReference type="NCBIfam" id="NF004046">
    <property type="entry name" value="PRK05563.1"/>
    <property type="match status" value="1"/>
</dbReference>
<evidence type="ECO:0000256" key="11">
    <source>
        <dbReference type="RuleBase" id="RU364063"/>
    </source>
</evidence>
<evidence type="ECO:0000313" key="13">
    <source>
        <dbReference type="EMBL" id="TDU97829.1"/>
    </source>
</evidence>
<keyword evidence="6 11" id="KW-0547">Nucleotide-binding</keyword>
<dbReference type="NCBIfam" id="TIGR02397">
    <property type="entry name" value="dnaX_nterm"/>
    <property type="match status" value="1"/>
</dbReference>
<dbReference type="InterPro" id="IPR022754">
    <property type="entry name" value="DNA_pol_III_gamma-3"/>
</dbReference>
<dbReference type="GeneID" id="75105352"/>
<dbReference type="InterPro" id="IPR027417">
    <property type="entry name" value="P-loop_NTPase"/>
</dbReference>
<evidence type="ECO:0000256" key="5">
    <source>
        <dbReference type="ARBA" id="ARBA00022723"/>
    </source>
</evidence>
<dbReference type="GO" id="GO:0009360">
    <property type="term" value="C:DNA polymerase III complex"/>
    <property type="evidence" value="ECO:0007669"/>
    <property type="project" value="InterPro"/>
</dbReference>
<keyword evidence="9 11" id="KW-0239">DNA-directed DNA polymerase</keyword>
<gene>
    <name evidence="11 14" type="primary">dnaX</name>
    <name evidence="13" type="ORF">JN03_0348</name>
    <name evidence="14" type="ORF">NMG93_02525</name>
</gene>
<dbReference type="SMART" id="SM00382">
    <property type="entry name" value="AAA"/>
    <property type="match status" value="1"/>
</dbReference>
<evidence type="ECO:0000256" key="10">
    <source>
        <dbReference type="ARBA" id="ARBA00049244"/>
    </source>
</evidence>
<dbReference type="InterPro" id="IPR001270">
    <property type="entry name" value="ClpA/B"/>
</dbReference>
<organism evidence="14 16">
    <name type="scientific">Metamycoplasma hyosynoviae</name>
    <dbReference type="NCBI Taxonomy" id="29559"/>
    <lineage>
        <taxon>Bacteria</taxon>
        <taxon>Bacillati</taxon>
        <taxon>Mycoplasmatota</taxon>
        <taxon>Mycoplasmoidales</taxon>
        <taxon>Metamycoplasmataceae</taxon>
        <taxon>Metamycoplasma</taxon>
    </lineage>
</organism>
<dbReference type="Pfam" id="PF13177">
    <property type="entry name" value="DNA_pol3_delta2"/>
    <property type="match status" value="1"/>
</dbReference>
<keyword evidence="2 11" id="KW-0808">Transferase</keyword>
<dbReference type="PRINTS" id="PR00300">
    <property type="entry name" value="CLPPROTEASEA"/>
</dbReference>
<evidence type="ECO:0000256" key="2">
    <source>
        <dbReference type="ARBA" id="ARBA00022679"/>
    </source>
</evidence>
<comment type="similarity">
    <text evidence="1 11">Belongs to the DnaX/STICHEL family.</text>
</comment>
<dbReference type="GO" id="GO:0046872">
    <property type="term" value="F:metal ion binding"/>
    <property type="evidence" value="ECO:0007669"/>
    <property type="project" value="UniProtKB-KW"/>
</dbReference>
<evidence type="ECO:0000256" key="9">
    <source>
        <dbReference type="ARBA" id="ARBA00022932"/>
    </source>
</evidence>